<sequence>MEGGAVQAELIAVLAAVTDGEPRVLTIGSGYALPSGPLEEGHRSLQTGLRAWVERQTHHPLGYVEQLYTFAGQLPGAARGISISYLGLSREAMTEYPGAEWHGWYEYFPWEDARHSRSAPYVAAILPRLRAWAGDDAARQTRVEGLFGAEGWNEELVLQRYELLWEAALVPEARRPHTDEGGTVPGREMTHDHRRILATAIARLRAKIKYRPVVFELLPREFTMLELQQTMEALAGQTLHKPNFRRLIEQQELVEETGKTTSGLAGRPAKLFRFRQAVLEERGVSGTKLPRVK</sequence>
<feature type="domain" description="NrtR DNA-binding winged helix" evidence="1">
    <location>
        <begin position="214"/>
        <end position="274"/>
    </location>
</feature>
<protein>
    <recommendedName>
        <fullName evidence="1">NrtR DNA-binding winged helix domain-containing protein</fullName>
    </recommendedName>
</protein>
<evidence type="ECO:0000313" key="3">
    <source>
        <dbReference type="Proteomes" id="UP000553706"/>
    </source>
</evidence>
<evidence type="ECO:0000313" key="2">
    <source>
        <dbReference type="EMBL" id="MBB5374211.1"/>
    </source>
</evidence>
<dbReference type="EMBL" id="JACHFJ010000013">
    <property type="protein sequence ID" value="MBB5374211.1"/>
    <property type="molecule type" value="Genomic_DNA"/>
</dbReference>
<dbReference type="SUPFAM" id="SSF55811">
    <property type="entry name" value="Nudix"/>
    <property type="match status" value="1"/>
</dbReference>
<accession>A0A840VRK5</accession>
<keyword evidence="3" id="KW-1185">Reference proteome</keyword>
<dbReference type="InterPro" id="IPR054105">
    <property type="entry name" value="WHD_NrtR"/>
</dbReference>
<reference evidence="2 3" key="1">
    <citation type="submission" date="2020-08" db="EMBL/GenBank/DDBJ databases">
        <title>Genomic Encyclopedia of Type Strains, Phase IV (KMG-IV): sequencing the most valuable type-strain genomes for metagenomic binning, comparative biology and taxonomic classification.</title>
        <authorList>
            <person name="Goeker M."/>
        </authorList>
    </citation>
    <scope>NUCLEOTIDE SEQUENCE [LARGE SCALE GENOMIC DNA]</scope>
    <source>
        <strain evidence="2 3">DSM 27026</strain>
    </source>
</reference>
<dbReference type="Gene3D" id="1.10.10.10">
    <property type="entry name" value="Winged helix-like DNA-binding domain superfamily/Winged helix DNA-binding domain"/>
    <property type="match status" value="1"/>
</dbReference>
<dbReference type="Pfam" id="PF21906">
    <property type="entry name" value="WHD_NrtR"/>
    <property type="match status" value="1"/>
</dbReference>
<name>A0A840VRK5_9PROT</name>
<proteinExistence type="predicted"/>
<dbReference type="InterPro" id="IPR036388">
    <property type="entry name" value="WH-like_DNA-bd_sf"/>
</dbReference>
<dbReference type="Proteomes" id="UP000553706">
    <property type="component" value="Unassembled WGS sequence"/>
</dbReference>
<dbReference type="InterPro" id="IPR015797">
    <property type="entry name" value="NUDIX_hydrolase-like_dom_sf"/>
</dbReference>
<dbReference type="SUPFAM" id="SSF46785">
    <property type="entry name" value="Winged helix' DNA-binding domain"/>
    <property type="match status" value="1"/>
</dbReference>
<evidence type="ECO:0000259" key="1">
    <source>
        <dbReference type="Pfam" id="PF21906"/>
    </source>
</evidence>
<comment type="caution">
    <text evidence="2">The sequence shown here is derived from an EMBL/GenBank/DDBJ whole genome shotgun (WGS) entry which is preliminary data.</text>
</comment>
<dbReference type="InterPro" id="IPR011213">
    <property type="entry name" value="NMN_biosyn"/>
</dbReference>
<dbReference type="AlphaFoldDB" id="A0A840VRK5"/>
<gene>
    <name evidence="2" type="ORF">HNP71_002482</name>
</gene>
<organism evidence="2 3">
    <name type="scientific">Acidocella aromatica</name>
    <dbReference type="NCBI Taxonomy" id="1303579"/>
    <lineage>
        <taxon>Bacteria</taxon>
        <taxon>Pseudomonadati</taxon>
        <taxon>Pseudomonadota</taxon>
        <taxon>Alphaproteobacteria</taxon>
        <taxon>Acetobacterales</taxon>
        <taxon>Acidocellaceae</taxon>
        <taxon>Acidocella</taxon>
    </lineage>
</organism>
<dbReference type="RefSeq" id="WP_183267224.1">
    <property type="nucleotide sequence ID" value="NZ_JACHFJ010000013.1"/>
</dbReference>
<dbReference type="PIRSF" id="PIRSF019423">
    <property type="entry name" value="NMN_biosyn"/>
    <property type="match status" value="1"/>
</dbReference>
<dbReference type="InterPro" id="IPR036390">
    <property type="entry name" value="WH_DNA-bd_sf"/>
</dbReference>